<comment type="caution">
    <text evidence="2">The sequence shown here is derived from an EMBL/GenBank/DDBJ whole genome shotgun (WGS) entry which is preliminary data.</text>
</comment>
<dbReference type="AlphaFoldDB" id="A0A5J4L0E9"/>
<evidence type="ECO:0000313" key="2">
    <source>
        <dbReference type="EMBL" id="GER91779.1"/>
    </source>
</evidence>
<proteinExistence type="predicted"/>
<reference evidence="2 3" key="1">
    <citation type="submission" date="2019-10" db="EMBL/GenBank/DDBJ databases">
        <title>Dictyobacter vulcani sp. nov., within the class Ktedonobacteria, isolated from soil of volcanic Mt. Zao.</title>
        <authorList>
            <person name="Zheng Y."/>
            <person name="Wang C.M."/>
            <person name="Sakai Y."/>
            <person name="Abe K."/>
            <person name="Yokota A."/>
            <person name="Yabe S."/>
        </authorList>
    </citation>
    <scope>NUCLEOTIDE SEQUENCE [LARGE SCALE GENOMIC DNA]</scope>
    <source>
        <strain evidence="2 3">W12</strain>
    </source>
</reference>
<sequence>MNNQGNPQTEGFIGDSLHGARQQLEGHIGDVIDQYAGRVPGGERFTPEAKQAVSGILDGLQKQLEAEAANRMGGLGNPGSPATGNGNQSSDQGGLL</sequence>
<feature type="compositionally biased region" description="Polar residues" evidence="1">
    <location>
        <begin position="80"/>
        <end position="96"/>
    </location>
</feature>
<organism evidence="2 3">
    <name type="scientific">Dictyobacter vulcani</name>
    <dbReference type="NCBI Taxonomy" id="2607529"/>
    <lineage>
        <taxon>Bacteria</taxon>
        <taxon>Bacillati</taxon>
        <taxon>Chloroflexota</taxon>
        <taxon>Ktedonobacteria</taxon>
        <taxon>Ktedonobacterales</taxon>
        <taxon>Dictyobacteraceae</taxon>
        <taxon>Dictyobacter</taxon>
    </lineage>
</organism>
<dbReference type="Proteomes" id="UP000326912">
    <property type="component" value="Unassembled WGS sequence"/>
</dbReference>
<name>A0A5J4L0E9_9CHLR</name>
<evidence type="ECO:0000313" key="3">
    <source>
        <dbReference type="Proteomes" id="UP000326912"/>
    </source>
</evidence>
<feature type="region of interest" description="Disordered" evidence="1">
    <location>
        <begin position="1"/>
        <end position="21"/>
    </location>
</feature>
<keyword evidence="3" id="KW-1185">Reference proteome</keyword>
<dbReference type="RefSeq" id="WP_151759381.1">
    <property type="nucleotide sequence ID" value="NZ_BKZW01000004.1"/>
</dbReference>
<feature type="region of interest" description="Disordered" evidence="1">
    <location>
        <begin position="67"/>
        <end position="96"/>
    </location>
</feature>
<gene>
    <name evidence="2" type="ORF">KDW_59410</name>
</gene>
<protein>
    <submittedName>
        <fullName evidence="2">Uncharacterized protein</fullName>
    </submittedName>
</protein>
<accession>A0A5J4L0E9</accession>
<dbReference type="EMBL" id="BKZW01000004">
    <property type="protein sequence ID" value="GER91779.1"/>
    <property type="molecule type" value="Genomic_DNA"/>
</dbReference>
<evidence type="ECO:0000256" key="1">
    <source>
        <dbReference type="SAM" id="MobiDB-lite"/>
    </source>
</evidence>